<reference evidence="1" key="1">
    <citation type="submission" date="2014-11" db="EMBL/GenBank/DDBJ databases">
        <authorList>
            <person name="Amaro Gonzalez C."/>
        </authorList>
    </citation>
    <scope>NUCLEOTIDE SEQUENCE</scope>
</reference>
<dbReference type="EMBL" id="GBXM01022378">
    <property type="protein sequence ID" value="JAH86199.1"/>
    <property type="molecule type" value="Transcribed_RNA"/>
</dbReference>
<dbReference type="AlphaFoldDB" id="A0A0E9W734"/>
<sequence length="73" mass="8420">MSPEQYTYSIGCCRCTYQIIRHHFVHRKAATNCDRSSVVQSALASKQMLVLKICPKSPEECSGLWRRVRFDTP</sequence>
<name>A0A0E9W734_ANGAN</name>
<organism evidence="1">
    <name type="scientific">Anguilla anguilla</name>
    <name type="common">European freshwater eel</name>
    <name type="synonym">Muraena anguilla</name>
    <dbReference type="NCBI Taxonomy" id="7936"/>
    <lineage>
        <taxon>Eukaryota</taxon>
        <taxon>Metazoa</taxon>
        <taxon>Chordata</taxon>
        <taxon>Craniata</taxon>
        <taxon>Vertebrata</taxon>
        <taxon>Euteleostomi</taxon>
        <taxon>Actinopterygii</taxon>
        <taxon>Neopterygii</taxon>
        <taxon>Teleostei</taxon>
        <taxon>Anguilliformes</taxon>
        <taxon>Anguillidae</taxon>
        <taxon>Anguilla</taxon>
    </lineage>
</organism>
<protein>
    <submittedName>
        <fullName evidence="1">Uncharacterized protein</fullName>
    </submittedName>
</protein>
<proteinExistence type="predicted"/>
<accession>A0A0E9W734</accession>
<evidence type="ECO:0000313" key="1">
    <source>
        <dbReference type="EMBL" id="JAH86199.1"/>
    </source>
</evidence>
<reference evidence="1" key="2">
    <citation type="journal article" date="2015" name="Fish Shellfish Immunol.">
        <title>Early steps in the European eel (Anguilla anguilla)-Vibrio vulnificus interaction in the gills: Role of the RtxA13 toxin.</title>
        <authorList>
            <person name="Callol A."/>
            <person name="Pajuelo D."/>
            <person name="Ebbesson L."/>
            <person name="Teles M."/>
            <person name="MacKenzie S."/>
            <person name="Amaro C."/>
        </authorList>
    </citation>
    <scope>NUCLEOTIDE SEQUENCE</scope>
</reference>